<gene>
    <name evidence="2" type="ORF">A3J46_02180</name>
</gene>
<feature type="region of interest" description="Disordered" evidence="1">
    <location>
        <begin position="44"/>
        <end position="67"/>
    </location>
</feature>
<organism evidence="2 3">
    <name type="scientific">Candidatus Yanofskybacteria bacterium RIFCSPHIGHO2_02_FULL_41_11</name>
    <dbReference type="NCBI Taxonomy" id="1802675"/>
    <lineage>
        <taxon>Bacteria</taxon>
        <taxon>Candidatus Yanofskyibacteriota</taxon>
    </lineage>
</organism>
<feature type="compositionally biased region" description="Basic and acidic residues" evidence="1">
    <location>
        <begin position="52"/>
        <end position="63"/>
    </location>
</feature>
<dbReference type="EMBL" id="MGJP01000008">
    <property type="protein sequence ID" value="OGN10398.1"/>
    <property type="molecule type" value="Genomic_DNA"/>
</dbReference>
<reference evidence="2 3" key="1">
    <citation type="journal article" date="2016" name="Nat. Commun.">
        <title>Thousands of microbial genomes shed light on interconnected biogeochemical processes in an aquifer system.</title>
        <authorList>
            <person name="Anantharaman K."/>
            <person name="Brown C.T."/>
            <person name="Hug L.A."/>
            <person name="Sharon I."/>
            <person name="Castelle C.J."/>
            <person name="Probst A.J."/>
            <person name="Thomas B.C."/>
            <person name="Singh A."/>
            <person name="Wilkins M.J."/>
            <person name="Karaoz U."/>
            <person name="Brodie E.L."/>
            <person name="Williams K.H."/>
            <person name="Hubbard S.S."/>
            <person name="Banfield J.F."/>
        </authorList>
    </citation>
    <scope>NUCLEOTIDE SEQUENCE [LARGE SCALE GENOMIC DNA]</scope>
</reference>
<comment type="caution">
    <text evidence="2">The sequence shown here is derived from an EMBL/GenBank/DDBJ whole genome shotgun (WGS) entry which is preliminary data.</text>
</comment>
<evidence type="ECO:0000313" key="2">
    <source>
        <dbReference type="EMBL" id="OGN10398.1"/>
    </source>
</evidence>
<accession>A0A1F8FCW1</accession>
<dbReference type="AlphaFoldDB" id="A0A1F8FCW1"/>
<evidence type="ECO:0000256" key="1">
    <source>
        <dbReference type="SAM" id="MobiDB-lite"/>
    </source>
</evidence>
<protein>
    <submittedName>
        <fullName evidence="2">Uncharacterized protein</fullName>
    </submittedName>
</protein>
<dbReference type="Proteomes" id="UP000177167">
    <property type="component" value="Unassembled WGS sequence"/>
</dbReference>
<evidence type="ECO:0000313" key="3">
    <source>
        <dbReference type="Proteomes" id="UP000177167"/>
    </source>
</evidence>
<proteinExistence type="predicted"/>
<sequence length="85" mass="9319">MALGITSPLLNYNIGRLAKIEARAKPGPSCTIVLRGRTGALNKDIGQTRLGEGSDRPDRRSVADNRNLCRARTDQVFGRRANKLE</sequence>
<name>A0A1F8FCW1_9BACT</name>